<dbReference type="InterPro" id="IPR027806">
    <property type="entry name" value="HARBI1_dom"/>
</dbReference>
<keyword evidence="6" id="KW-0378">Hydrolase</keyword>
<keyword evidence="4" id="KW-0540">Nuclease</keyword>
<reference evidence="9 10" key="1">
    <citation type="submission" date="2015-04" db="EMBL/GenBank/DDBJ databases">
        <title>Lasius niger genome sequencing.</title>
        <authorList>
            <person name="Konorov E.A."/>
            <person name="Nikitin M.A."/>
            <person name="Kirill M.V."/>
            <person name="Chang P."/>
        </authorList>
    </citation>
    <scope>NUCLEOTIDE SEQUENCE [LARGE SCALE GENOMIC DNA]</scope>
    <source>
        <tissue evidence="9">Whole</tissue>
    </source>
</reference>
<dbReference type="GO" id="GO:0005634">
    <property type="term" value="C:nucleus"/>
    <property type="evidence" value="ECO:0007669"/>
    <property type="project" value="UniProtKB-SubCell"/>
</dbReference>
<gene>
    <name evidence="9" type="ORF">RF55_12474</name>
</gene>
<dbReference type="PANTHER" id="PTHR22930:SF269">
    <property type="entry name" value="NUCLEASE HARBI1-LIKE PROTEIN"/>
    <property type="match status" value="1"/>
</dbReference>
<dbReference type="Pfam" id="PF13359">
    <property type="entry name" value="DDE_Tnp_4"/>
    <property type="match status" value="1"/>
</dbReference>
<comment type="subcellular location">
    <subcellularLocation>
        <location evidence="2">Nucleus</location>
    </subcellularLocation>
</comment>
<dbReference type="PANTHER" id="PTHR22930">
    <property type="match status" value="1"/>
</dbReference>
<evidence type="ECO:0000256" key="1">
    <source>
        <dbReference type="ARBA" id="ARBA00001968"/>
    </source>
</evidence>
<feature type="domain" description="DDE Tnp4" evidence="8">
    <location>
        <begin position="87"/>
        <end position="259"/>
    </location>
</feature>
<dbReference type="STRING" id="67767.A0A0J7KD17"/>
<evidence type="ECO:0000256" key="7">
    <source>
        <dbReference type="ARBA" id="ARBA00023242"/>
    </source>
</evidence>
<dbReference type="OrthoDB" id="7542312at2759"/>
<organism evidence="9 10">
    <name type="scientific">Lasius niger</name>
    <name type="common">Black garden ant</name>
    <dbReference type="NCBI Taxonomy" id="67767"/>
    <lineage>
        <taxon>Eukaryota</taxon>
        <taxon>Metazoa</taxon>
        <taxon>Ecdysozoa</taxon>
        <taxon>Arthropoda</taxon>
        <taxon>Hexapoda</taxon>
        <taxon>Insecta</taxon>
        <taxon>Pterygota</taxon>
        <taxon>Neoptera</taxon>
        <taxon>Endopterygota</taxon>
        <taxon>Hymenoptera</taxon>
        <taxon>Apocrita</taxon>
        <taxon>Aculeata</taxon>
        <taxon>Formicoidea</taxon>
        <taxon>Formicidae</taxon>
        <taxon>Formicinae</taxon>
        <taxon>Lasius</taxon>
        <taxon>Lasius</taxon>
    </lineage>
</organism>
<dbReference type="GO" id="GO:0004518">
    <property type="term" value="F:nuclease activity"/>
    <property type="evidence" value="ECO:0007669"/>
    <property type="project" value="UniProtKB-KW"/>
</dbReference>
<proteinExistence type="inferred from homology"/>
<comment type="cofactor">
    <cofactor evidence="1">
        <name>a divalent metal cation</name>
        <dbReference type="ChEBI" id="CHEBI:60240"/>
    </cofactor>
</comment>
<evidence type="ECO:0000256" key="4">
    <source>
        <dbReference type="ARBA" id="ARBA00022722"/>
    </source>
</evidence>
<dbReference type="GO" id="GO:0046872">
    <property type="term" value="F:metal ion binding"/>
    <property type="evidence" value="ECO:0007669"/>
    <property type="project" value="UniProtKB-KW"/>
</dbReference>
<keyword evidence="10" id="KW-1185">Reference proteome</keyword>
<dbReference type="AlphaFoldDB" id="A0A0J7KD17"/>
<evidence type="ECO:0000256" key="6">
    <source>
        <dbReference type="ARBA" id="ARBA00022801"/>
    </source>
</evidence>
<evidence type="ECO:0000256" key="3">
    <source>
        <dbReference type="ARBA" id="ARBA00006958"/>
    </source>
</evidence>
<accession>A0A0J7KD17</accession>
<dbReference type="InterPro" id="IPR045249">
    <property type="entry name" value="HARBI1-like"/>
</dbReference>
<protein>
    <submittedName>
        <fullName evidence="9">Nuclease harbi1-like protein</fullName>
    </submittedName>
</protein>
<sequence length="310" mass="35660">MRNAFPLRQKKEEEMLGFLASGDSLASIARYWRIGKSTSYKVVIETCNAIWQCLQGTYLKFPSEEEWKNIKKGFCDQWDFPNCVGALDGKHIRVQCPPNSSSAYYNYKGYYSIVLLATYDANYVFTSLDVVDYGSLSDTSILSASTFGHALERDELDLPPPKVLPNSTLLAYHYFVGDEIFPLRLNLLRPYARKNLLGITQKVFNYRLSRARRVFENAFGILITSNRCFYIRWRVLRTTLAQYLDNMEAIISATVCLHNFIMKKEHIVGFQSYCPPGYVDHYDEIGNVVSGLWRDEKHSWMCNTTQSSGI</sequence>
<keyword evidence="7" id="KW-0539">Nucleus</keyword>
<name>A0A0J7KD17_LASNI</name>
<evidence type="ECO:0000256" key="2">
    <source>
        <dbReference type="ARBA" id="ARBA00004123"/>
    </source>
</evidence>
<evidence type="ECO:0000313" key="9">
    <source>
        <dbReference type="EMBL" id="KMQ88096.1"/>
    </source>
</evidence>
<keyword evidence="5" id="KW-0479">Metal-binding</keyword>
<dbReference type="GO" id="GO:0016787">
    <property type="term" value="F:hydrolase activity"/>
    <property type="evidence" value="ECO:0007669"/>
    <property type="project" value="UniProtKB-KW"/>
</dbReference>
<evidence type="ECO:0000256" key="5">
    <source>
        <dbReference type="ARBA" id="ARBA00022723"/>
    </source>
</evidence>
<comment type="similarity">
    <text evidence="3">Belongs to the HARBI1 family.</text>
</comment>
<evidence type="ECO:0000259" key="8">
    <source>
        <dbReference type="Pfam" id="PF13359"/>
    </source>
</evidence>
<dbReference type="Proteomes" id="UP000036403">
    <property type="component" value="Unassembled WGS sequence"/>
</dbReference>
<dbReference type="EMBL" id="LBMM01009494">
    <property type="protein sequence ID" value="KMQ88096.1"/>
    <property type="molecule type" value="Genomic_DNA"/>
</dbReference>
<evidence type="ECO:0000313" key="10">
    <source>
        <dbReference type="Proteomes" id="UP000036403"/>
    </source>
</evidence>
<dbReference type="PaxDb" id="67767-A0A0J7KD17"/>
<comment type="caution">
    <text evidence="9">The sequence shown here is derived from an EMBL/GenBank/DDBJ whole genome shotgun (WGS) entry which is preliminary data.</text>
</comment>